<dbReference type="GO" id="GO:0007033">
    <property type="term" value="P:vacuole organization"/>
    <property type="evidence" value="ECO:0007669"/>
    <property type="project" value="TreeGrafter"/>
</dbReference>
<dbReference type="GO" id="GO:0006886">
    <property type="term" value="P:intracellular protein transport"/>
    <property type="evidence" value="ECO:0007669"/>
    <property type="project" value="UniProtKB-UniRule"/>
</dbReference>
<dbReference type="AlphaFoldDB" id="A0A3L8S1E4"/>
<dbReference type="Pfam" id="PF12451">
    <property type="entry name" value="VPS11_C"/>
    <property type="match status" value="1"/>
</dbReference>
<comment type="subcellular location">
    <subcellularLocation>
        <location evidence="8">Late endosome membrane</location>
        <topology evidence="8">Peripheral membrane protein</topology>
        <orientation evidence="8">Cytoplasmic side</orientation>
    </subcellularLocation>
    <subcellularLocation>
        <location evidence="1 8">Lysosome membrane</location>
        <topology evidence="1 8">Peripheral membrane protein</topology>
        <orientation evidence="1 8">Cytoplasmic side</orientation>
    </subcellularLocation>
    <subcellularLocation>
        <location evidence="8">Cytoplasmic vesicle</location>
    </subcellularLocation>
    <subcellularLocation>
        <location evidence="8">Early endosome</location>
    </subcellularLocation>
    <subcellularLocation>
        <location evidence="8">Cytoplasmic vesicle</location>
        <location evidence="8">Autophagosome</location>
    </subcellularLocation>
    <subcellularLocation>
        <location evidence="8">Cytoplasmic vesicle</location>
        <location evidence="8">Clathrin-coated vesicle</location>
    </subcellularLocation>
</comment>
<dbReference type="InterPro" id="IPR036322">
    <property type="entry name" value="WD40_repeat_dom_sf"/>
</dbReference>
<evidence type="ECO:0000256" key="5">
    <source>
        <dbReference type="ARBA" id="ARBA00022833"/>
    </source>
</evidence>
<dbReference type="GO" id="GO:0005765">
    <property type="term" value="C:lysosomal membrane"/>
    <property type="evidence" value="ECO:0007669"/>
    <property type="project" value="UniProtKB-SubCell"/>
</dbReference>
<dbReference type="PANTHER" id="PTHR23323:SF24">
    <property type="entry name" value="VACUOLAR PROTEIN SORTING-ASSOCIATED PROTEIN 11 HOMOLOG"/>
    <property type="match status" value="1"/>
</dbReference>
<sequence>MAAYLQWRRFVFFDRETVREPSGPDGAAAKPFALPPGIAVCDSGRGSLVFGDILCGAGRCGLPGSRWSRGCSAGESWALLARAGGSSGLGNAAAFRCRLCLLSNKTQSAAGCVGAPGSGVALQNFQAYKLRVTHLYQLKQHSILVSIGEDEEGINPLVKVWNLEKRDGGNPLCTRIFPAIPGNKPTVVSCLTVHENLNFMAIGFADGSVVLTKGDITRDRHSKTQILHEGSYPVTGLAFRQSGKTTHLFVVTTENIQSYMLSVKDYPHLELDTHGCGLRCSSLSDPSQDLQFIVAGNECVYLYQPDERGPCFAFEGQKLIVHWYRGYLIIVSKDRKTSPKSEFAGNEAQNSDKQVLNIYDLCNKFIAYSSIFDDIVDVLAEWGSLYVLTRDGKIHMLFRKNLFEMAINLAKSHHLDSDGLSEIFRQYGDHLYNKGNHDGAIQQYIRTIGKLEPSYVIRKFLDAQRIHNLTAYLQMLHLQSLANADHTTLLLNCYTKLKDSSKLEEFIKTSESEVHFDVETAIKVLRQAGYYSHAVYLAEKHEHHEWYLKIQLEDIKNYQEALHYIGKLPFEQAESNMKRYGKILMHHVPNETTELLKILCTDYHPSGGNEGPGMLEGKKVNSEEFIPIFANNSRELKAFLEHMTEVQADSPQGVYDTLLELRLQNWAHEQDEQTKEKLHNEALTLLKSGRFKTVFDKALVLCQMHNFKDGVLYLYEQGKLFQQIMHYHMQNEQYKKVIEVCELYGDQEACLWEQALSYFARKEENCKEYIAAVLKHIENKNLMPPLLVVQTLAHNSTATLSVIKDYLVNKLQKQSHQIEQDEQRIQKYREETTRIRREIEELKARCRNHCFESYSESDSECPTCMPENRKVMDMIRAQEQKRDLHDQFQHQLKCSNDGFSVVADYFGRGVFNKLTLITDLPSGKTATTIEADLQRELLIHSKRST</sequence>
<dbReference type="GO" id="GO:0030897">
    <property type="term" value="C:HOPS complex"/>
    <property type="evidence" value="ECO:0007669"/>
    <property type="project" value="UniProtKB-UniRule"/>
</dbReference>
<keyword evidence="3" id="KW-0479">Metal-binding</keyword>
<feature type="domain" description="PEP5/VPS11 N-terminal" evidence="12">
    <location>
        <begin position="122"/>
        <end position="397"/>
    </location>
</feature>
<dbReference type="GO" id="GO:0005769">
    <property type="term" value="C:early endosome"/>
    <property type="evidence" value="ECO:0007669"/>
    <property type="project" value="UniProtKB-SubCell"/>
</dbReference>
<accession>A0A3L8S1E4</accession>
<protein>
    <recommendedName>
        <fullName evidence="8">Vacuolar protein sorting-associated protein 11 homolog</fullName>
    </recommendedName>
</protein>
<dbReference type="GO" id="GO:0030674">
    <property type="term" value="F:protein-macromolecule adaptor activity"/>
    <property type="evidence" value="ECO:0007669"/>
    <property type="project" value="TreeGrafter"/>
</dbReference>
<dbReference type="GO" id="GO:0048284">
    <property type="term" value="P:organelle fusion"/>
    <property type="evidence" value="ECO:0007669"/>
    <property type="project" value="TreeGrafter"/>
</dbReference>
<proteinExistence type="inferred from homology"/>
<dbReference type="GO" id="GO:0006904">
    <property type="term" value="P:vesicle docking involved in exocytosis"/>
    <property type="evidence" value="ECO:0007669"/>
    <property type="project" value="TreeGrafter"/>
</dbReference>
<comment type="function">
    <text evidence="8">Plays a role in vesicle-mediated protein trafficking to lysosomal compartments including the endocytic membrane transport and autophagic pathways. Believed to act as a core component of the putative HOPS and CORVET endosomal tethering complexes.</text>
</comment>
<evidence type="ECO:0000313" key="13">
    <source>
        <dbReference type="EMBL" id="RLV93732.1"/>
    </source>
</evidence>
<gene>
    <name evidence="13" type="ORF">DV515_00013404</name>
</gene>
<keyword evidence="7 8" id="KW-0472">Membrane</keyword>
<comment type="caution">
    <text evidence="13">The sequence shown here is derived from an EMBL/GenBank/DDBJ whole genome shotgun (WGS) entry which is preliminary data.</text>
</comment>
<evidence type="ECO:0000256" key="1">
    <source>
        <dbReference type="ARBA" id="ARBA00004630"/>
    </source>
</evidence>
<evidence type="ECO:0000256" key="9">
    <source>
        <dbReference type="PROSITE-ProRule" id="PRU01006"/>
    </source>
</evidence>
<evidence type="ECO:0000256" key="10">
    <source>
        <dbReference type="SAM" id="Coils"/>
    </source>
</evidence>
<dbReference type="EMBL" id="QUSF01000089">
    <property type="protein sequence ID" value="RLV93732.1"/>
    <property type="molecule type" value="Genomic_DNA"/>
</dbReference>
<dbReference type="Pfam" id="PF23356">
    <property type="entry name" value="TPR_PEP5_VPS11"/>
    <property type="match status" value="1"/>
</dbReference>
<keyword evidence="5" id="KW-0862">Zinc</keyword>
<evidence type="ECO:0000259" key="12">
    <source>
        <dbReference type="Pfam" id="PF23341"/>
    </source>
</evidence>
<feature type="repeat" description="CHCR" evidence="9">
    <location>
        <begin position="600"/>
        <end position="768"/>
    </location>
</feature>
<keyword evidence="2 8" id="KW-0813">Transport</keyword>
<dbReference type="GO" id="GO:0006914">
    <property type="term" value="P:autophagy"/>
    <property type="evidence" value="ECO:0007669"/>
    <property type="project" value="UniProtKB-UniRule"/>
</dbReference>
<keyword evidence="4" id="KW-0863">Zinc-finger</keyword>
<keyword evidence="8" id="KW-0968">Cytoplasmic vesicle</keyword>
<feature type="coiled-coil region" evidence="10">
    <location>
        <begin position="811"/>
        <end position="845"/>
    </location>
</feature>
<keyword evidence="6 8" id="KW-0653">Protein transport</keyword>
<dbReference type="SUPFAM" id="SSF48371">
    <property type="entry name" value="ARM repeat"/>
    <property type="match status" value="1"/>
</dbReference>
<keyword evidence="8" id="KW-0967">Endosome</keyword>
<evidence type="ECO:0000256" key="8">
    <source>
        <dbReference type="PIRNR" id="PIRNR007860"/>
    </source>
</evidence>
<keyword evidence="14" id="KW-1185">Reference proteome</keyword>
<dbReference type="InterPro" id="IPR057308">
    <property type="entry name" value="CHCR_PEP5_VPS11"/>
</dbReference>
<evidence type="ECO:0000256" key="4">
    <source>
        <dbReference type="ARBA" id="ARBA00022771"/>
    </source>
</evidence>
<dbReference type="STRING" id="44316.ENSEGOP00005016938"/>
<dbReference type="InterPro" id="IPR024763">
    <property type="entry name" value="VPS11_C"/>
</dbReference>
<feature type="domain" description="Vacuolar protein sorting protein 11 C-terminal" evidence="11">
    <location>
        <begin position="868"/>
        <end position="912"/>
    </location>
</feature>
<dbReference type="PIRSF" id="PIRSF007860">
    <property type="entry name" value="VPS11"/>
    <property type="match status" value="1"/>
</dbReference>
<dbReference type="FunFam" id="2.130.10.10:FF:000570">
    <property type="entry name" value="Vacuolar protein sorting-associated protein 11 homolog"/>
    <property type="match status" value="1"/>
</dbReference>
<keyword evidence="8" id="KW-0458">Lysosome</keyword>
<dbReference type="InterPro" id="IPR000547">
    <property type="entry name" value="Clathrin_H-chain/VPS_repeat"/>
</dbReference>
<dbReference type="InterPro" id="IPR057307">
    <property type="entry name" value="PEP5_VPS11_N"/>
</dbReference>
<dbReference type="GO" id="GO:0005776">
    <property type="term" value="C:autophagosome"/>
    <property type="evidence" value="ECO:0007669"/>
    <property type="project" value="UniProtKB-SubCell"/>
</dbReference>
<dbReference type="PROSITE" id="PS50236">
    <property type="entry name" value="CHCR"/>
    <property type="match status" value="2"/>
</dbReference>
<dbReference type="GO" id="GO:0033263">
    <property type="term" value="C:CORVET complex"/>
    <property type="evidence" value="ECO:0007669"/>
    <property type="project" value="UniProtKB-UniRule"/>
</dbReference>
<dbReference type="Gene3D" id="2.130.10.10">
    <property type="entry name" value="YVTN repeat-like/Quinoprotein amine dehydrogenase"/>
    <property type="match status" value="1"/>
</dbReference>
<dbReference type="GO" id="GO:0007032">
    <property type="term" value="P:endosome organization"/>
    <property type="evidence" value="ECO:0007669"/>
    <property type="project" value="TreeGrafter"/>
</dbReference>
<dbReference type="InterPro" id="IPR015943">
    <property type="entry name" value="WD40/YVTN_repeat-like_dom_sf"/>
</dbReference>
<organism evidence="13 14">
    <name type="scientific">Chloebia gouldiae</name>
    <name type="common">Gouldian finch</name>
    <name type="synonym">Erythrura gouldiae</name>
    <dbReference type="NCBI Taxonomy" id="44316"/>
    <lineage>
        <taxon>Eukaryota</taxon>
        <taxon>Metazoa</taxon>
        <taxon>Chordata</taxon>
        <taxon>Craniata</taxon>
        <taxon>Vertebrata</taxon>
        <taxon>Euteleostomi</taxon>
        <taxon>Archelosauria</taxon>
        <taxon>Archosauria</taxon>
        <taxon>Dinosauria</taxon>
        <taxon>Saurischia</taxon>
        <taxon>Theropoda</taxon>
        <taxon>Coelurosauria</taxon>
        <taxon>Aves</taxon>
        <taxon>Neognathae</taxon>
        <taxon>Neoaves</taxon>
        <taxon>Telluraves</taxon>
        <taxon>Australaves</taxon>
        <taxon>Passeriformes</taxon>
        <taxon>Passeroidea</taxon>
        <taxon>Passeridae</taxon>
        <taxon>Chloebia</taxon>
    </lineage>
</organism>
<evidence type="ECO:0000256" key="7">
    <source>
        <dbReference type="ARBA" id="ARBA00023136"/>
    </source>
</evidence>
<evidence type="ECO:0000256" key="6">
    <source>
        <dbReference type="ARBA" id="ARBA00022927"/>
    </source>
</evidence>
<evidence type="ECO:0000256" key="2">
    <source>
        <dbReference type="ARBA" id="ARBA00022448"/>
    </source>
</evidence>
<keyword evidence="10" id="KW-0175">Coiled coil</keyword>
<dbReference type="GO" id="GO:0008270">
    <property type="term" value="F:zinc ion binding"/>
    <property type="evidence" value="ECO:0007669"/>
    <property type="project" value="UniProtKB-KW"/>
</dbReference>
<comment type="similarity">
    <text evidence="8">Belongs to the VPS11 family.</text>
</comment>
<dbReference type="Pfam" id="PF23341">
    <property type="entry name" value="PEP5_VPS11_N"/>
    <property type="match status" value="1"/>
</dbReference>
<dbReference type="InterPro" id="IPR016528">
    <property type="entry name" value="VPS11"/>
</dbReference>
<evidence type="ECO:0000256" key="3">
    <source>
        <dbReference type="ARBA" id="ARBA00022723"/>
    </source>
</evidence>
<reference evidence="13 14" key="1">
    <citation type="journal article" date="2018" name="Proc. R. Soc. B">
        <title>A non-coding region near Follistatin controls head colour polymorphism in the Gouldian finch.</title>
        <authorList>
            <person name="Toomey M.B."/>
            <person name="Marques C.I."/>
            <person name="Andrade P."/>
            <person name="Araujo P.M."/>
            <person name="Sabatino S."/>
            <person name="Gazda M.A."/>
            <person name="Afonso S."/>
            <person name="Lopes R.J."/>
            <person name="Corbo J.C."/>
            <person name="Carneiro M."/>
        </authorList>
    </citation>
    <scope>NUCLEOTIDE SEQUENCE [LARGE SCALE GENOMIC DNA]</scope>
    <source>
        <strain evidence="13">Red01</strain>
        <tissue evidence="13">Muscle</tissue>
    </source>
</reference>
<evidence type="ECO:0000259" key="11">
    <source>
        <dbReference type="Pfam" id="PF12451"/>
    </source>
</evidence>
<evidence type="ECO:0000313" key="14">
    <source>
        <dbReference type="Proteomes" id="UP000276834"/>
    </source>
</evidence>
<dbReference type="SUPFAM" id="SSF50978">
    <property type="entry name" value="WD40 repeat-like"/>
    <property type="match status" value="1"/>
</dbReference>
<dbReference type="InterPro" id="IPR016024">
    <property type="entry name" value="ARM-type_fold"/>
</dbReference>
<feature type="repeat" description="CHCR" evidence="9">
    <location>
        <begin position="444"/>
        <end position="593"/>
    </location>
</feature>
<keyword evidence="8" id="KW-0072">Autophagy</keyword>
<dbReference type="Proteomes" id="UP000276834">
    <property type="component" value="Unassembled WGS sequence"/>
</dbReference>
<dbReference type="GO" id="GO:0031902">
    <property type="term" value="C:late endosome membrane"/>
    <property type="evidence" value="ECO:0007669"/>
    <property type="project" value="UniProtKB-SubCell"/>
</dbReference>
<dbReference type="GO" id="GO:0030136">
    <property type="term" value="C:clathrin-coated vesicle"/>
    <property type="evidence" value="ECO:0007669"/>
    <property type="project" value="UniProtKB-SubCell"/>
</dbReference>
<dbReference type="OrthoDB" id="26184at2759"/>
<dbReference type="FunFam" id="1.25.40.10:FF:000164">
    <property type="entry name" value="Vacuolar protein sorting-associated protein 11 homolog"/>
    <property type="match status" value="1"/>
</dbReference>
<dbReference type="PANTHER" id="PTHR23323">
    <property type="entry name" value="VACUOLAR PROTEIN SORTING-ASSOCIATED PROTEIN"/>
    <property type="match status" value="1"/>
</dbReference>
<name>A0A3L8S1E4_CHLGU</name>